<evidence type="ECO:0000256" key="1">
    <source>
        <dbReference type="ARBA" id="ARBA00022801"/>
    </source>
</evidence>
<dbReference type="GO" id="GO:0016787">
    <property type="term" value="F:hydrolase activity"/>
    <property type="evidence" value="ECO:0007669"/>
    <property type="project" value="UniProtKB-KW"/>
</dbReference>
<dbReference type="Gene3D" id="3.40.50.850">
    <property type="entry name" value="Isochorismatase-like"/>
    <property type="match status" value="1"/>
</dbReference>
<gene>
    <name evidence="3" type="ORF">GA0061101_104452</name>
</gene>
<dbReference type="Pfam" id="PF00857">
    <property type="entry name" value="Isochorismatase"/>
    <property type="match status" value="1"/>
</dbReference>
<dbReference type="PANTHER" id="PTHR43540:SF7">
    <property type="entry name" value="ISOCHORISMATASE FAMILY PROTEIN YECD"/>
    <property type="match status" value="1"/>
</dbReference>
<proteinExistence type="predicted"/>
<dbReference type="SUPFAM" id="SSF52499">
    <property type="entry name" value="Isochorismatase-like hydrolases"/>
    <property type="match status" value="1"/>
</dbReference>
<evidence type="ECO:0000313" key="4">
    <source>
        <dbReference type="Proteomes" id="UP000199205"/>
    </source>
</evidence>
<dbReference type="RefSeq" id="WP_037192919.1">
    <property type="nucleotide sequence ID" value="NZ_FMAF01000004.1"/>
</dbReference>
<evidence type="ECO:0000259" key="2">
    <source>
        <dbReference type="Pfam" id="PF00857"/>
    </source>
</evidence>
<organism evidence="3 4">
    <name type="scientific">Rhizobium lusitanum</name>
    <dbReference type="NCBI Taxonomy" id="293958"/>
    <lineage>
        <taxon>Bacteria</taxon>
        <taxon>Pseudomonadati</taxon>
        <taxon>Pseudomonadota</taxon>
        <taxon>Alphaproteobacteria</taxon>
        <taxon>Hyphomicrobiales</taxon>
        <taxon>Rhizobiaceae</taxon>
        <taxon>Rhizobium/Agrobacterium group</taxon>
        <taxon>Rhizobium</taxon>
    </lineage>
</organism>
<dbReference type="InterPro" id="IPR050272">
    <property type="entry name" value="Isochorismatase-like_hydrls"/>
</dbReference>
<dbReference type="InterPro" id="IPR000868">
    <property type="entry name" value="Isochorismatase-like_dom"/>
</dbReference>
<dbReference type="InterPro" id="IPR036380">
    <property type="entry name" value="Isochorismatase-like_sf"/>
</dbReference>
<feature type="domain" description="Isochorismatase-like" evidence="2">
    <location>
        <begin position="10"/>
        <end position="177"/>
    </location>
</feature>
<dbReference type="AlphaFoldDB" id="A0A1C3V9H3"/>
<protein>
    <submittedName>
        <fullName evidence="3">Nicotinamidase-related amidase</fullName>
    </submittedName>
</protein>
<dbReference type="OrthoDB" id="9807387at2"/>
<reference evidence="3 4" key="1">
    <citation type="submission" date="2016-08" db="EMBL/GenBank/DDBJ databases">
        <authorList>
            <person name="Seilhamer J.J."/>
        </authorList>
    </citation>
    <scope>NUCLEOTIDE SEQUENCE [LARGE SCALE GENOMIC DNA]</scope>
    <source>
        <strain evidence="3 4">P1-7</strain>
    </source>
</reference>
<keyword evidence="1" id="KW-0378">Hydrolase</keyword>
<dbReference type="EMBL" id="FMAF01000004">
    <property type="protein sequence ID" value="SCB24214.1"/>
    <property type="molecule type" value="Genomic_DNA"/>
</dbReference>
<sequence>MALTALDAKTALIVVDLQKGIIGSRFIHAIGPIVDRTVELISAFRKHRLPIVLVNVAGVAPGRTERQRQHASVLSEDFTDFIPQIDRQPDDIVVTKRTWGAFASTDLDRQLKSRGVTQVVITGVATGTGVESTARQAYEQGFNVTLAIDAMTDARTEAHEYSINQIFPRLGETGTAHDVMQLLASRSE</sequence>
<dbReference type="PANTHER" id="PTHR43540">
    <property type="entry name" value="PEROXYUREIDOACRYLATE/UREIDOACRYLATE AMIDOHYDROLASE-RELATED"/>
    <property type="match status" value="1"/>
</dbReference>
<evidence type="ECO:0000313" key="3">
    <source>
        <dbReference type="EMBL" id="SCB24214.1"/>
    </source>
</evidence>
<name>A0A1C3V9H3_9HYPH</name>
<accession>A0A1C3V9H3</accession>
<dbReference type="CDD" id="cd00431">
    <property type="entry name" value="cysteine_hydrolases"/>
    <property type="match status" value="1"/>
</dbReference>
<dbReference type="Proteomes" id="UP000199205">
    <property type="component" value="Unassembled WGS sequence"/>
</dbReference>